<name>A0A1I1UM41_9BACT</name>
<organism evidence="2 3">
    <name type="scientific">Thermophagus xiamenensis</name>
    <dbReference type="NCBI Taxonomy" id="385682"/>
    <lineage>
        <taxon>Bacteria</taxon>
        <taxon>Pseudomonadati</taxon>
        <taxon>Bacteroidota</taxon>
        <taxon>Bacteroidia</taxon>
        <taxon>Marinilabiliales</taxon>
        <taxon>Marinilabiliaceae</taxon>
        <taxon>Thermophagus</taxon>
    </lineage>
</organism>
<dbReference type="InParanoid" id="A0A1I1UM41"/>
<feature type="chain" id="PRO_5010216811" description="Outer membrane protein beta-barrel domain-containing protein" evidence="1">
    <location>
        <begin position="19"/>
        <end position="183"/>
    </location>
</feature>
<dbReference type="EMBL" id="FONA01000001">
    <property type="protein sequence ID" value="SFD70708.1"/>
    <property type="molecule type" value="Genomic_DNA"/>
</dbReference>
<dbReference type="Proteomes" id="UP000181976">
    <property type="component" value="Unassembled WGS sequence"/>
</dbReference>
<accession>A0A1I1UM41</accession>
<evidence type="ECO:0000313" key="3">
    <source>
        <dbReference type="Proteomes" id="UP000181976"/>
    </source>
</evidence>
<evidence type="ECO:0000256" key="1">
    <source>
        <dbReference type="SAM" id="SignalP"/>
    </source>
</evidence>
<dbReference type="AlphaFoldDB" id="A0A1I1UM41"/>
<keyword evidence="1" id="KW-0732">Signal</keyword>
<dbReference type="OrthoDB" id="883248at2"/>
<evidence type="ECO:0000313" key="2">
    <source>
        <dbReference type="EMBL" id="SFD70708.1"/>
    </source>
</evidence>
<feature type="signal peptide" evidence="1">
    <location>
        <begin position="1"/>
        <end position="18"/>
    </location>
</feature>
<protein>
    <recommendedName>
        <fullName evidence="4">Outer membrane protein beta-barrel domain-containing protein</fullName>
    </recommendedName>
</protein>
<reference evidence="2 3" key="1">
    <citation type="submission" date="2016-10" db="EMBL/GenBank/DDBJ databases">
        <authorList>
            <person name="de Groot N.N."/>
        </authorList>
    </citation>
    <scope>NUCLEOTIDE SEQUENCE [LARGE SCALE GENOMIC DNA]</scope>
    <source>
        <strain evidence="2 3">DSM 19012</strain>
    </source>
</reference>
<keyword evidence="3" id="KW-1185">Reference proteome</keyword>
<dbReference type="RefSeq" id="WP_010527245.1">
    <property type="nucleotide sequence ID" value="NZ_AFSL01000040.1"/>
</dbReference>
<evidence type="ECO:0008006" key="4">
    <source>
        <dbReference type="Google" id="ProtNLM"/>
    </source>
</evidence>
<sequence>MKRTALLFVIFISLIAKGQETSNELTSVFRINALNPGLELETPISMKSTLSINSGIGIHGSNKNLNITTTGVTYFISPFVDLAYKKIYNRKNRDLKGKTLDYNSGNFWSLRLLTSFKEFKSKNIYRYDDISFEFGPTWGIQRAYNKMHLLFDVGPAYYFDTKGNSGFFPFMIQLNIGFNVKNW</sequence>
<gene>
    <name evidence="2" type="ORF">SAMN05444380_10196</name>
</gene>
<proteinExistence type="predicted"/>